<feature type="compositionally biased region" description="Basic residues" evidence="1">
    <location>
        <begin position="57"/>
        <end position="69"/>
    </location>
</feature>
<evidence type="ECO:0000313" key="3">
    <source>
        <dbReference type="Proteomes" id="UP001596512"/>
    </source>
</evidence>
<comment type="caution">
    <text evidence="2">The sequence shown here is derived from an EMBL/GenBank/DDBJ whole genome shotgun (WGS) entry which is preliminary data.</text>
</comment>
<accession>A0ABW2TJW5</accession>
<dbReference type="Proteomes" id="UP001596512">
    <property type="component" value="Unassembled WGS sequence"/>
</dbReference>
<name>A0ABW2TJW5_9PSEU</name>
<reference evidence="3" key="1">
    <citation type="journal article" date="2019" name="Int. J. Syst. Evol. Microbiol.">
        <title>The Global Catalogue of Microorganisms (GCM) 10K type strain sequencing project: providing services to taxonomists for standard genome sequencing and annotation.</title>
        <authorList>
            <consortium name="The Broad Institute Genomics Platform"/>
            <consortium name="The Broad Institute Genome Sequencing Center for Infectious Disease"/>
            <person name="Wu L."/>
            <person name="Ma J."/>
        </authorList>
    </citation>
    <scope>NUCLEOTIDE SEQUENCE [LARGE SCALE GENOMIC DNA]</scope>
    <source>
        <strain evidence="3">JCM 17695</strain>
    </source>
</reference>
<proteinExistence type="predicted"/>
<feature type="compositionally biased region" description="Basic and acidic residues" evidence="1">
    <location>
        <begin position="16"/>
        <end position="26"/>
    </location>
</feature>
<gene>
    <name evidence="2" type="ORF">ACFQV2_07200</name>
</gene>
<evidence type="ECO:0000313" key="2">
    <source>
        <dbReference type="EMBL" id="MFC7613424.1"/>
    </source>
</evidence>
<sequence>MGEGNPPRAAPVLRAPHQDRPDDPRTGPRLRPNHRPRSGLGRPPHSPGPLRPPPRLRPPRRPAPRRGKTPRGAELHARWEYFGSHGGRTRTEIADLSERFLAAARPHPRTRQAHTLFATAFTAMSDPVRATAHRG</sequence>
<keyword evidence="3" id="KW-1185">Reference proteome</keyword>
<feature type="compositionally biased region" description="Pro residues" evidence="1">
    <location>
        <begin position="44"/>
        <end position="56"/>
    </location>
</feature>
<evidence type="ECO:0000256" key="1">
    <source>
        <dbReference type="SAM" id="MobiDB-lite"/>
    </source>
</evidence>
<dbReference type="EMBL" id="JBHTEY010000004">
    <property type="protein sequence ID" value="MFC7613424.1"/>
    <property type="molecule type" value="Genomic_DNA"/>
</dbReference>
<feature type="region of interest" description="Disordered" evidence="1">
    <location>
        <begin position="1"/>
        <end position="77"/>
    </location>
</feature>
<organism evidence="2 3">
    <name type="scientific">Actinokineospora soli</name>
    <dbReference type="NCBI Taxonomy" id="1048753"/>
    <lineage>
        <taxon>Bacteria</taxon>
        <taxon>Bacillati</taxon>
        <taxon>Actinomycetota</taxon>
        <taxon>Actinomycetes</taxon>
        <taxon>Pseudonocardiales</taxon>
        <taxon>Pseudonocardiaceae</taxon>
        <taxon>Actinokineospora</taxon>
    </lineage>
</organism>
<protein>
    <submittedName>
        <fullName evidence="2">Uncharacterized protein</fullName>
    </submittedName>
</protein>